<dbReference type="Proteomes" id="UP000273001">
    <property type="component" value="Chromosome"/>
</dbReference>
<evidence type="ECO:0000313" key="2">
    <source>
        <dbReference type="Proteomes" id="UP000273001"/>
    </source>
</evidence>
<dbReference type="EMBL" id="CP032514">
    <property type="protein sequence ID" value="AYD89358.1"/>
    <property type="molecule type" value="Genomic_DNA"/>
</dbReference>
<reference evidence="1 2" key="1">
    <citation type="submission" date="2018-09" db="EMBL/GenBank/DDBJ databases">
        <authorList>
            <person name="Li J."/>
        </authorList>
    </citation>
    <scope>NUCLEOTIDE SEQUENCE [LARGE SCALE GENOMIC DNA]</scope>
    <source>
        <strain evidence="1 2">2129</strain>
    </source>
</reference>
<evidence type="ECO:0000313" key="1">
    <source>
        <dbReference type="EMBL" id="AYD89358.1"/>
    </source>
</evidence>
<proteinExistence type="predicted"/>
<keyword evidence="2" id="KW-1185">Reference proteome</keyword>
<sequence>MSGHQFGGAPEDINVVPMLRKVNQNHPDSFYRLEKEIAASQGAYKHLDIRIEYGGPPEAPSGTSLKGVPTADRVPTEFRVYLANAGGVPRTFPNR</sequence>
<name>A0ABN5PNU8_9ACTO</name>
<dbReference type="RefSeq" id="WP_120203832.1">
    <property type="nucleotide sequence ID" value="NZ_CP032514.1"/>
</dbReference>
<gene>
    <name evidence="1" type="ORF">D5R93_03480</name>
</gene>
<protein>
    <submittedName>
        <fullName evidence="1">Uncharacterized protein</fullName>
    </submittedName>
</protein>
<accession>A0ABN5PNU8</accession>
<organism evidence="1 2">
    <name type="scientific">Actinomyces lilanjuaniae</name>
    <dbReference type="NCBI Taxonomy" id="2321394"/>
    <lineage>
        <taxon>Bacteria</taxon>
        <taxon>Bacillati</taxon>
        <taxon>Actinomycetota</taxon>
        <taxon>Actinomycetes</taxon>
        <taxon>Actinomycetales</taxon>
        <taxon>Actinomycetaceae</taxon>
        <taxon>Actinomyces</taxon>
    </lineage>
</organism>